<reference evidence="8" key="2">
    <citation type="journal article" date="2021" name="Microbiome">
        <title>Successional dynamics and alternative stable states in a saline activated sludge microbial community over 9 years.</title>
        <authorList>
            <person name="Wang Y."/>
            <person name="Ye J."/>
            <person name="Ju F."/>
            <person name="Liu L."/>
            <person name="Boyd J.A."/>
            <person name="Deng Y."/>
            <person name="Parks D.H."/>
            <person name="Jiang X."/>
            <person name="Yin X."/>
            <person name="Woodcroft B.J."/>
            <person name="Tyson G.W."/>
            <person name="Hugenholtz P."/>
            <person name="Polz M.F."/>
            <person name="Zhang T."/>
        </authorList>
    </citation>
    <scope>NUCLEOTIDE SEQUENCE</scope>
    <source>
        <strain evidence="8">HKST-UBA79</strain>
    </source>
</reference>
<feature type="domain" description="RDD" evidence="7">
    <location>
        <begin position="4"/>
        <end position="133"/>
    </location>
</feature>
<comment type="caution">
    <text evidence="8">The sequence shown here is derived from an EMBL/GenBank/DDBJ whole genome shotgun (WGS) entry which is preliminary data.</text>
</comment>
<evidence type="ECO:0000313" key="8">
    <source>
        <dbReference type="EMBL" id="MCA9307885.1"/>
    </source>
</evidence>
<accession>A0A955EAN3</accession>
<gene>
    <name evidence="8" type="ORF">KC980_00055</name>
</gene>
<evidence type="ECO:0000313" key="9">
    <source>
        <dbReference type="Proteomes" id="UP000740557"/>
    </source>
</evidence>
<evidence type="ECO:0000256" key="4">
    <source>
        <dbReference type="ARBA" id="ARBA00022989"/>
    </source>
</evidence>
<feature type="transmembrane region" description="Helical" evidence="6">
    <location>
        <begin position="12"/>
        <end position="31"/>
    </location>
</feature>
<dbReference type="InterPro" id="IPR051791">
    <property type="entry name" value="Pra-immunoreactive"/>
</dbReference>
<dbReference type="Pfam" id="PF06271">
    <property type="entry name" value="RDD"/>
    <property type="match status" value="1"/>
</dbReference>
<dbReference type="PANTHER" id="PTHR36115">
    <property type="entry name" value="PROLINE-RICH ANTIGEN HOMOLOG-RELATED"/>
    <property type="match status" value="1"/>
</dbReference>
<evidence type="ECO:0000256" key="2">
    <source>
        <dbReference type="ARBA" id="ARBA00022475"/>
    </source>
</evidence>
<dbReference type="AlphaFoldDB" id="A0A955EAN3"/>
<dbReference type="InterPro" id="IPR010432">
    <property type="entry name" value="RDD"/>
</dbReference>
<reference evidence="8" key="1">
    <citation type="submission" date="2020-04" db="EMBL/GenBank/DDBJ databases">
        <authorList>
            <person name="Zhang T."/>
        </authorList>
    </citation>
    <scope>NUCLEOTIDE SEQUENCE</scope>
    <source>
        <strain evidence="8">HKST-UBA79</strain>
    </source>
</reference>
<dbReference type="PANTHER" id="PTHR36115:SF4">
    <property type="entry name" value="MEMBRANE PROTEIN"/>
    <property type="match status" value="1"/>
</dbReference>
<sequence>MKNAGFGVRLGAHLLDNNIFKLLFIIPFYFISRSASEDVLRAGFSSIMLLIVFVFGVSIVIRTIYNVYFVSIYGGTLGKLAFGLKITSENKLLDKKTAFYRATAGYAFSSVFLYLGFIKILTNKDHSAWHDQLFYTNVTRVANSTAGVMALVALIMLNLILFLTSLSNFVNAEVLAILNNLHM</sequence>
<feature type="transmembrane region" description="Helical" evidence="6">
    <location>
        <begin position="43"/>
        <end position="61"/>
    </location>
</feature>
<dbReference type="EMBL" id="JAGQNX010000003">
    <property type="protein sequence ID" value="MCA9307885.1"/>
    <property type="molecule type" value="Genomic_DNA"/>
</dbReference>
<comment type="subcellular location">
    <subcellularLocation>
        <location evidence="1">Cell membrane</location>
        <topology evidence="1">Multi-pass membrane protein</topology>
    </subcellularLocation>
</comment>
<dbReference type="Proteomes" id="UP000740557">
    <property type="component" value="Unassembled WGS sequence"/>
</dbReference>
<proteinExistence type="predicted"/>
<organism evidence="8 9">
    <name type="scientific">candidate division WWE3 bacterium</name>
    <dbReference type="NCBI Taxonomy" id="2053526"/>
    <lineage>
        <taxon>Bacteria</taxon>
        <taxon>Katanobacteria</taxon>
    </lineage>
</organism>
<feature type="transmembrane region" description="Helical" evidence="6">
    <location>
        <begin position="98"/>
        <end position="121"/>
    </location>
</feature>
<keyword evidence="3 6" id="KW-0812">Transmembrane</keyword>
<keyword evidence="5 6" id="KW-0472">Membrane</keyword>
<feature type="transmembrane region" description="Helical" evidence="6">
    <location>
        <begin position="141"/>
        <end position="163"/>
    </location>
</feature>
<keyword evidence="2" id="KW-1003">Cell membrane</keyword>
<evidence type="ECO:0000259" key="7">
    <source>
        <dbReference type="Pfam" id="PF06271"/>
    </source>
</evidence>
<name>A0A955EAN3_UNCKA</name>
<evidence type="ECO:0000256" key="6">
    <source>
        <dbReference type="SAM" id="Phobius"/>
    </source>
</evidence>
<evidence type="ECO:0000256" key="3">
    <source>
        <dbReference type="ARBA" id="ARBA00022692"/>
    </source>
</evidence>
<protein>
    <submittedName>
        <fullName evidence="8">RDD family protein</fullName>
    </submittedName>
</protein>
<evidence type="ECO:0000256" key="1">
    <source>
        <dbReference type="ARBA" id="ARBA00004651"/>
    </source>
</evidence>
<dbReference type="GO" id="GO:0005886">
    <property type="term" value="C:plasma membrane"/>
    <property type="evidence" value="ECO:0007669"/>
    <property type="project" value="UniProtKB-SubCell"/>
</dbReference>
<keyword evidence="4 6" id="KW-1133">Transmembrane helix</keyword>
<evidence type="ECO:0000256" key="5">
    <source>
        <dbReference type="ARBA" id="ARBA00023136"/>
    </source>
</evidence>